<reference evidence="8" key="1">
    <citation type="submission" date="2022-10" db="EMBL/GenBank/DDBJ databases">
        <title>Host association and intracellularity evolved multiple times independently in the Rickettsiales.</title>
        <authorList>
            <person name="Castelli M."/>
            <person name="Nardi T."/>
            <person name="Gammuto L."/>
            <person name="Bellinzona G."/>
            <person name="Sabaneyeva E."/>
            <person name="Potekhin A."/>
            <person name="Serra V."/>
            <person name="Petroni G."/>
            <person name="Sassera D."/>
        </authorList>
    </citation>
    <scope>NUCLEOTIDE SEQUENCE [LARGE SCALE GENOMIC DNA]</scope>
    <source>
        <strain evidence="8">US_Bl 11III1</strain>
    </source>
</reference>
<evidence type="ECO:0000256" key="4">
    <source>
        <dbReference type="ARBA" id="ARBA00023274"/>
    </source>
</evidence>
<comment type="function">
    <text evidence="1 7">Binds 16S rRNA, required for the assembly of 30S particles and may also be responsible for determining the conformation of the 16S rRNA at the A site.</text>
</comment>
<dbReference type="SUPFAM" id="SSF57716">
    <property type="entry name" value="Glucocorticoid receptor-like (DNA-binding domain)"/>
    <property type="match status" value="1"/>
</dbReference>
<dbReference type="InterPro" id="IPR018271">
    <property type="entry name" value="Ribosomal_uS14_CS"/>
</dbReference>
<evidence type="ECO:0000256" key="7">
    <source>
        <dbReference type="HAMAP-Rule" id="MF_00537"/>
    </source>
</evidence>
<keyword evidence="3 7" id="KW-0689">Ribosomal protein</keyword>
<protein>
    <recommendedName>
        <fullName evidence="5 7">Small ribosomal subunit protein uS14</fullName>
    </recommendedName>
</protein>
<evidence type="ECO:0000256" key="6">
    <source>
        <dbReference type="ARBA" id="ARBA00047110"/>
    </source>
</evidence>
<sequence length="101" mass="11727">MAKQSVIARNEKRKKIVAKYSKVRKELKDVVRDMNRPIEERFKAQIKLNSLPRDGSSTRVRMRCALTGRGRGVYRHFMLSRICLRDLATKGLLPGVRKASW</sequence>
<keyword evidence="4 7" id="KW-0687">Ribonucleoprotein</keyword>
<dbReference type="RefSeq" id="WP_323722314.1">
    <property type="nucleotide sequence ID" value="NZ_CP110343.1"/>
</dbReference>
<keyword evidence="7" id="KW-0699">rRNA-binding</keyword>
<proteinExistence type="inferred from homology"/>
<comment type="subunit">
    <text evidence="6 7">Part of the 30S ribosomal subunit. Contacts proteins S3 and S10.</text>
</comment>
<keyword evidence="9" id="KW-1185">Reference proteome</keyword>
<keyword evidence="7" id="KW-0694">RNA-binding</keyword>
<dbReference type="PANTHER" id="PTHR19836">
    <property type="entry name" value="30S RIBOSOMAL PROTEIN S14"/>
    <property type="match status" value="1"/>
</dbReference>
<evidence type="ECO:0000256" key="3">
    <source>
        <dbReference type="ARBA" id="ARBA00022980"/>
    </source>
</evidence>
<organism evidence="8 9">
    <name type="scientific">Candidatus Fokinia crypta</name>
    <dbReference type="NCBI Taxonomy" id="1920990"/>
    <lineage>
        <taxon>Bacteria</taxon>
        <taxon>Pseudomonadati</taxon>
        <taxon>Pseudomonadota</taxon>
        <taxon>Alphaproteobacteria</taxon>
        <taxon>Rickettsiales</taxon>
        <taxon>Candidatus Midichloriaceae</taxon>
        <taxon>Candidatus Fokinia</taxon>
    </lineage>
</organism>
<dbReference type="Pfam" id="PF00253">
    <property type="entry name" value="Ribosomal_S14"/>
    <property type="match status" value="1"/>
</dbReference>
<dbReference type="InterPro" id="IPR023036">
    <property type="entry name" value="Ribosomal_uS14_bac/plastid"/>
</dbReference>
<evidence type="ECO:0000313" key="8">
    <source>
        <dbReference type="EMBL" id="WPX97658.1"/>
    </source>
</evidence>
<dbReference type="EMBL" id="CP110343">
    <property type="protein sequence ID" value="WPX97658.1"/>
    <property type="molecule type" value="Genomic_DNA"/>
</dbReference>
<dbReference type="Gene3D" id="1.10.287.1480">
    <property type="match status" value="1"/>
</dbReference>
<dbReference type="HAMAP" id="MF_00537">
    <property type="entry name" value="Ribosomal_uS14_1"/>
    <property type="match status" value="1"/>
</dbReference>
<evidence type="ECO:0000256" key="5">
    <source>
        <dbReference type="ARBA" id="ARBA00035167"/>
    </source>
</evidence>
<dbReference type="PROSITE" id="PS00527">
    <property type="entry name" value="RIBOSOMAL_S14"/>
    <property type="match status" value="1"/>
</dbReference>
<name>A0ABZ0UNF7_9RICK</name>
<evidence type="ECO:0000256" key="2">
    <source>
        <dbReference type="ARBA" id="ARBA00009083"/>
    </source>
</evidence>
<evidence type="ECO:0000256" key="1">
    <source>
        <dbReference type="ARBA" id="ARBA00003686"/>
    </source>
</evidence>
<dbReference type="Proteomes" id="UP001325140">
    <property type="component" value="Chromosome"/>
</dbReference>
<comment type="similarity">
    <text evidence="2 7">Belongs to the universal ribosomal protein uS14 family.</text>
</comment>
<evidence type="ECO:0000313" key="9">
    <source>
        <dbReference type="Proteomes" id="UP001325140"/>
    </source>
</evidence>
<dbReference type="GO" id="GO:0005840">
    <property type="term" value="C:ribosome"/>
    <property type="evidence" value="ECO:0007669"/>
    <property type="project" value="UniProtKB-KW"/>
</dbReference>
<gene>
    <name evidence="7" type="primary">rpsN</name>
    <name evidence="8" type="ORF">Fokcrypt_00167</name>
</gene>
<dbReference type="InterPro" id="IPR001209">
    <property type="entry name" value="Ribosomal_uS14"/>
</dbReference>
<dbReference type="NCBIfam" id="NF006477">
    <property type="entry name" value="PRK08881.1"/>
    <property type="match status" value="1"/>
</dbReference>
<dbReference type="PANTHER" id="PTHR19836:SF19">
    <property type="entry name" value="SMALL RIBOSOMAL SUBUNIT PROTEIN US14M"/>
    <property type="match status" value="1"/>
</dbReference>
<accession>A0ABZ0UNF7</accession>